<keyword evidence="25" id="KW-1185">Reference proteome</keyword>
<keyword evidence="9" id="KW-0238">DNA-binding</keyword>
<evidence type="ECO:0000256" key="1">
    <source>
        <dbReference type="ARBA" id="ARBA00004245"/>
    </source>
</evidence>
<keyword evidence="10" id="KW-0804">Transcription</keyword>
<keyword evidence="6" id="KW-0112">Calmodulin-binding</keyword>
<evidence type="ECO:0000259" key="21">
    <source>
        <dbReference type="PROSITE" id="PS50067"/>
    </source>
</evidence>
<dbReference type="Pfam" id="PF01388">
    <property type="entry name" value="ARID"/>
    <property type="match status" value="1"/>
</dbReference>
<feature type="compositionally biased region" description="Polar residues" evidence="18">
    <location>
        <begin position="1453"/>
        <end position="1463"/>
    </location>
</feature>
<dbReference type="PROSITE" id="PS51016">
    <property type="entry name" value="MYTH4"/>
    <property type="match status" value="1"/>
</dbReference>
<dbReference type="InterPro" id="IPR019749">
    <property type="entry name" value="Band_41_domain"/>
</dbReference>
<feature type="region of interest" description="Disordered" evidence="18">
    <location>
        <begin position="1443"/>
        <end position="1474"/>
    </location>
</feature>
<evidence type="ECO:0000256" key="18">
    <source>
        <dbReference type="SAM" id="MobiDB-lite"/>
    </source>
</evidence>
<comment type="subcellular location">
    <subcellularLocation>
        <location evidence="1">Cytoplasm</location>
        <location evidence="1">Cytoskeleton</location>
    </subcellularLocation>
</comment>
<evidence type="ECO:0000256" key="2">
    <source>
        <dbReference type="ARBA" id="ARBA00010899"/>
    </source>
</evidence>
<comment type="similarity">
    <text evidence="16">Belongs to the small heat shock protein (HSP20) family.</text>
</comment>
<evidence type="ECO:0000256" key="14">
    <source>
        <dbReference type="ARBA" id="ARBA00075899"/>
    </source>
</evidence>
<dbReference type="PROSITE" id="PS00411">
    <property type="entry name" value="KINESIN_MOTOR_1"/>
    <property type="match status" value="1"/>
</dbReference>
<dbReference type="InterPro" id="IPR045147">
    <property type="entry name" value="ARI3A/B/C"/>
</dbReference>
<evidence type="ECO:0000256" key="15">
    <source>
        <dbReference type="PROSITE-ProRule" id="PRU00283"/>
    </source>
</evidence>
<dbReference type="SMART" id="SM00139">
    <property type="entry name" value="MyTH4"/>
    <property type="match status" value="1"/>
</dbReference>
<dbReference type="Pfam" id="PF00784">
    <property type="entry name" value="MyTH4"/>
    <property type="match status" value="1"/>
</dbReference>
<keyword evidence="5 15" id="KW-0067">ATP-binding</keyword>
<reference evidence="24 25" key="1">
    <citation type="journal article" date="2021" name="Hortic Res">
        <title>The domestication of Cucurbita argyrosperma as revealed by the genome of its wild relative.</title>
        <authorList>
            <person name="Barrera-Redondo J."/>
            <person name="Sanchez-de la Vega G."/>
            <person name="Aguirre-Liguori J.A."/>
            <person name="Castellanos-Morales G."/>
            <person name="Gutierrez-Guerrero Y.T."/>
            <person name="Aguirre-Dugua X."/>
            <person name="Aguirre-Planter E."/>
            <person name="Tenaillon M.I."/>
            <person name="Lira-Saade R."/>
            <person name="Eguiarte L.E."/>
        </authorList>
    </citation>
    <scope>NUCLEOTIDE SEQUENCE [LARGE SCALE GENOMIC DNA]</scope>
    <source>
        <strain evidence="24">JBR-2021</strain>
    </source>
</reference>
<dbReference type="GO" id="GO:0005634">
    <property type="term" value="C:nucleus"/>
    <property type="evidence" value="ECO:0007669"/>
    <property type="project" value="TreeGrafter"/>
</dbReference>
<comment type="caution">
    <text evidence="24">The sequence shown here is derived from an EMBL/GenBank/DDBJ whole genome shotgun (WGS) entry which is preliminary data.</text>
</comment>
<feature type="coiled-coil region" evidence="17">
    <location>
        <begin position="721"/>
        <end position="843"/>
    </location>
</feature>
<dbReference type="GO" id="GO:0003677">
    <property type="term" value="F:DNA binding"/>
    <property type="evidence" value="ECO:0007669"/>
    <property type="project" value="UniProtKB-KW"/>
</dbReference>
<name>A0AAV6ND65_9ROSI</name>
<dbReference type="Proteomes" id="UP000685013">
    <property type="component" value="Chromosome 6"/>
</dbReference>
<dbReference type="CDD" id="cd01366">
    <property type="entry name" value="KISc_C_terminal"/>
    <property type="match status" value="1"/>
</dbReference>
<evidence type="ECO:0000256" key="4">
    <source>
        <dbReference type="ARBA" id="ARBA00022741"/>
    </source>
</evidence>
<evidence type="ECO:0000256" key="17">
    <source>
        <dbReference type="SAM" id="Coils"/>
    </source>
</evidence>
<evidence type="ECO:0000256" key="16">
    <source>
        <dbReference type="PROSITE-ProRule" id="PRU00285"/>
    </source>
</evidence>
<evidence type="ECO:0000256" key="12">
    <source>
        <dbReference type="ARBA" id="ARBA00023212"/>
    </source>
</evidence>
<dbReference type="Pfam" id="PF00373">
    <property type="entry name" value="FERM_M"/>
    <property type="match status" value="1"/>
</dbReference>
<dbReference type="PANTHER" id="PTHR15348:SF0">
    <property type="entry name" value="PROTEIN DEAD RINGER"/>
    <property type="match status" value="1"/>
</dbReference>
<dbReference type="SMART" id="SM00295">
    <property type="entry name" value="B41"/>
    <property type="match status" value="1"/>
</dbReference>
<keyword evidence="8 17" id="KW-0175">Coiled coil</keyword>
<feature type="non-terminal residue" evidence="24">
    <location>
        <position position="1"/>
    </location>
</feature>
<dbReference type="PANTHER" id="PTHR15348">
    <property type="entry name" value="AT-RICH INTERACTIVE DOMAIN-CONTAINING PROTEIN ARID DOMAIN- CONTAINING PROTEIN DEAD RINGER PROTEIN B-CELL REGULATOR OF IGH TRANSCRIPTION BRIGHT"/>
    <property type="match status" value="1"/>
</dbReference>
<feature type="domain" description="FERM" evidence="20">
    <location>
        <begin position="268"/>
        <end position="582"/>
    </location>
</feature>
<dbReference type="PROSITE" id="PS50057">
    <property type="entry name" value="FERM_3"/>
    <property type="match status" value="1"/>
</dbReference>
<evidence type="ECO:0000313" key="25">
    <source>
        <dbReference type="Proteomes" id="UP000685013"/>
    </source>
</evidence>
<feature type="domain" description="MyTH4" evidence="23">
    <location>
        <begin position="104"/>
        <end position="263"/>
    </location>
</feature>
<dbReference type="Pfam" id="PF02174">
    <property type="entry name" value="IRS"/>
    <property type="match status" value="1"/>
</dbReference>
<dbReference type="CDD" id="cd00298">
    <property type="entry name" value="ACD_sHsps_p23-like"/>
    <property type="match status" value="1"/>
</dbReference>
<dbReference type="FunFam" id="3.40.850.10:FF:000041">
    <property type="entry name" value="Kinesin-like calmodulin-binding protein"/>
    <property type="match status" value="1"/>
</dbReference>
<protein>
    <recommendedName>
        <fullName evidence="14">Kinesin-like calmodulin-binding protein</fullName>
    </recommendedName>
</protein>
<comment type="similarity">
    <text evidence="2">Belongs to the TRAFAC class myosin-kinesin ATPase superfamily. Kinesin family. KIN-14 subfamily.</text>
</comment>
<keyword evidence="13" id="KW-0539">Nucleus</keyword>
<feature type="coiled-coil region" evidence="17">
    <location>
        <begin position="606"/>
        <end position="696"/>
    </location>
</feature>
<gene>
    <name evidence="24" type="primary">KIN14I</name>
    <name evidence="24" type="ORF">SDJN03_09472</name>
</gene>
<proteinExistence type="inferred from homology"/>
<feature type="binding site" evidence="15">
    <location>
        <begin position="959"/>
        <end position="966"/>
    </location>
    <ligand>
        <name>ATP</name>
        <dbReference type="ChEBI" id="CHEBI:30616"/>
    </ligand>
</feature>
<dbReference type="GO" id="GO:0005856">
    <property type="term" value="C:cytoskeleton"/>
    <property type="evidence" value="ECO:0007669"/>
    <property type="project" value="UniProtKB-SubCell"/>
</dbReference>
<dbReference type="FunFam" id="1.25.40.530:FF:000005">
    <property type="entry name" value="Kinesin-like calmodulin-binding protein (ZWICHEL)"/>
    <property type="match status" value="1"/>
</dbReference>
<evidence type="ECO:0000256" key="5">
    <source>
        <dbReference type="ARBA" id="ARBA00022840"/>
    </source>
</evidence>
<keyword evidence="3" id="KW-0963">Cytoplasm</keyword>
<feature type="compositionally biased region" description="Basic and acidic residues" evidence="18">
    <location>
        <begin position="1397"/>
        <end position="1406"/>
    </location>
</feature>
<dbReference type="SMART" id="SM01014">
    <property type="entry name" value="ARID"/>
    <property type="match status" value="1"/>
</dbReference>
<feature type="compositionally biased region" description="Polar residues" evidence="18">
    <location>
        <begin position="1379"/>
        <end position="1396"/>
    </location>
</feature>
<dbReference type="GO" id="GO:0003777">
    <property type="term" value="F:microtubule motor activity"/>
    <property type="evidence" value="ECO:0007669"/>
    <property type="project" value="InterPro"/>
</dbReference>
<evidence type="ECO:0000256" key="10">
    <source>
        <dbReference type="ARBA" id="ARBA00023163"/>
    </source>
</evidence>
<evidence type="ECO:0000259" key="20">
    <source>
        <dbReference type="PROSITE" id="PS50057"/>
    </source>
</evidence>
<dbReference type="InterPro" id="IPR000299">
    <property type="entry name" value="FERM_domain"/>
</dbReference>
<keyword evidence="7" id="KW-0805">Transcription regulation</keyword>
<evidence type="ECO:0000259" key="22">
    <source>
        <dbReference type="PROSITE" id="PS51011"/>
    </source>
</evidence>
<dbReference type="EMBL" id="JAGKQH010000006">
    <property type="protein sequence ID" value="KAG6596292.1"/>
    <property type="molecule type" value="Genomic_DNA"/>
</dbReference>
<dbReference type="PROSITE" id="PS01031">
    <property type="entry name" value="SHSP"/>
    <property type="match status" value="1"/>
</dbReference>
<evidence type="ECO:0000256" key="6">
    <source>
        <dbReference type="ARBA" id="ARBA00022860"/>
    </source>
</evidence>
<dbReference type="FunFam" id="3.10.20.90:FF:000090">
    <property type="entry name" value="Kinesin-like calmodulin-binding protein (ZWICHEL)"/>
    <property type="match status" value="1"/>
</dbReference>
<keyword evidence="4 15" id="KW-0547">Nucleotide-binding</keyword>
<evidence type="ECO:0000256" key="7">
    <source>
        <dbReference type="ARBA" id="ARBA00023015"/>
    </source>
</evidence>
<organism evidence="24 25">
    <name type="scientific">Cucurbita argyrosperma subsp. sororia</name>
    <dbReference type="NCBI Taxonomy" id="37648"/>
    <lineage>
        <taxon>Eukaryota</taxon>
        <taxon>Viridiplantae</taxon>
        <taxon>Streptophyta</taxon>
        <taxon>Embryophyta</taxon>
        <taxon>Tracheophyta</taxon>
        <taxon>Spermatophyta</taxon>
        <taxon>Magnoliopsida</taxon>
        <taxon>eudicotyledons</taxon>
        <taxon>Gunneridae</taxon>
        <taxon>Pentapetalae</taxon>
        <taxon>rosids</taxon>
        <taxon>fabids</taxon>
        <taxon>Cucurbitales</taxon>
        <taxon>Cucurbitaceae</taxon>
        <taxon>Cucurbiteae</taxon>
        <taxon>Cucurbita</taxon>
    </lineage>
</organism>
<dbReference type="InterPro" id="IPR019821">
    <property type="entry name" value="Kinesin_motor_CS"/>
</dbReference>
<dbReference type="FunFam" id="2.60.40.790:FF:000014">
    <property type="entry name" value="AT-rich interactive domain-containing protein 3"/>
    <property type="match status" value="1"/>
</dbReference>
<dbReference type="Pfam" id="PF00225">
    <property type="entry name" value="Kinesin"/>
    <property type="match status" value="1"/>
</dbReference>
<dbReference type="InterPro" id="IPR019748">
    <property type="entry name" value="FERM_central"/>
</dbReference>
<dbReference type="GO" id="GO:0005516">
    <property type="term" value="F:calmodulin binding"/>
    <property type="evidence" value="ECO:0007669"/>
    <property type="project" value="UniProtKB-KW"/>
</dbReference>
<accession>A0AAV6ND65</accession>
<dbReference type="FunFam" id="1.10.150.60:FF:000009">
    <property type="entry name" value="AT-rich interactive domain-containing protein 3"/>
    <property type="match status" value="1"/>
</dbReference>
<dbReference type="GO" id="GO:0005524">
    <property type="term" value="F:ATP binding"/>
    <property type="evidence" value="ECO:0007669"/>
    <property type="project" value="UniProtKB-UniRule"/>
</dbReference>
<keyword evidence="12" id="KW-0206">Cytoskeleton</keyword>
<dbReference type="SMART" id="SM00501">
    <property type="entry name" value="BRIGHT"/>
    <property type="match status" value="1"/>
</dbReference>
<evidence type="ECO:0000256" key="13">
    <source>
        <dbReference type="ARBA" id="ARBA00023242"/>
    </source>
</evidence>
<dbReference type="CDD" id="cd14473">
    <property type="entry name" value="FERM_B-lobe"/>
    <property type="match status" value="1"/>
</dbReference>
<dbReference type="InterPro" id="IPR001606">
    <property type="entry name" value="ARID_dom"/>
</dbReference>
<dbReference type="GO" id="GO:0007018">
    <property type="term" value="P:microtubule-based movement"/>
    <property type="evidence" value="ECO:0007669"/>
    <property type="project" value="InterPro"/>
</dbReference>
<evidence type="ECO:0000256" key="9">
    <source>
        <dbReference type="ARBA" id="ARBA00023125"/>
    </source>
</evidence>
<feature type="region of interest" description="Disordered" evidence="18">
    <location>
        <begin position="1370"/>
        <end position="1425"/>
    </location>
</feature>
<evidence type="ECO:0000256" key="11">
    <source>
        <dbReference type="ARBA" id="ARBA00023175"/>
    </source>
</evidence>
<feature type="compositionally biased region" description="Basic and acidic residues" evidence="18">
    <location>
        <begin position="1414"/>
        <end position="1425"/>
    </location>
</feature>
<dbReference type="CDD" id="cd16100">
    <property type="entry name" value="ARID"/>
    <property type="match status" value="1"/>
</dbReference>
<dbReference type="InterPro" id="IPR000857">
    <property type="entry name" value="MyTH4_dom"/>
</dbReference>
<evidence type="ECO:0000256" key="3">
    <source>
        <dbReference type="ARBA" id="ARBA00022490"/>
    </source>
</evidence>
<keyword evidence="11 15" id="KW-0505">Motor protein</keyword>
<evidence type="ECO:0000256" key="8">
    <source>
        <dbReference type="ARBA" id="ARBA00023054"/>
    </source>
</evidence>
<dbReference type="FunFam" id="1.20.80.10:FF:000018">
    <property type="entry name" value="Kinesin-like calmodulin binding protein"/>
    <property type="match status" value="1"/>
</dbReference>
<dbReference type="PROSITE" id="PS51011">
    <property type="entry name" value="ARID"/>
    <property type="match status" value="1"/>
</dbReference>
<dbReference type="PROSITE" id="PS50067">
    <property type="entry name" value="KINESIN_MOTOR_2"/>
    <property type="match status" value="1"/>
</dbReference>
<feature type="domain" description="Kinesin motor" evidence="21">
    <location>
        <begin position="878"/>
        <end position="1199"/>
    </location>
</feature>
<evidence type="ECO:0000259" key="23">
    <source>
        <dbReference type="PROSITE" id="PS51016"/>
    </source>
</evidence>
<dbReference type="FunFam" id="2.30.29.30:FF:000131">
    <property type="entry name" value="Kinesin-like calmodulin-binding protein (ZWICHEL)"/>
    <property type="match status" value="1"/>
</dbReference>
<dbReference type="InterPro" id="IPR002404">
    <property type="entry name" value="IRS_PTB"/>
</dbReference>
<dbReference type="GO" id="GO:0008017">
    <property type="term" value="F:microtubule binding"/>
    <property type="evidence" value="ECO:0007669"/>
    <property type="project" value="InterPro"/>
</dbReference>
<dbReference type="SMART" id="SM00129">
    <property type="entry name" value="KISc"/>
    <property type="match status" value="1"/>
</dbReference>
<dbReference type="GO" id="GO:0006357">
    <property type="term" value="P:regulation of transcription by RNA polymerase II"/>
    <property type="evidence" value="ECO:0007669"/>
    <property type="project" value="InterPro"/>
</dbReference>
<feature type="domain" description="ARID" evidence="22">
    <location>
        <begin position="1525"/>
        <end position="1616"/>
    </location>
</feature>
<evidence type="ECO:0000313" key="24">
    <source>
        <dbReference type="EMBL" id="KAG6596292.1"/>
    </source>
</evidence>
<evidence type="ECO:0000259" key="19">
    <source>
        <dbReference type="PROSITE" id="PS01031"/>
    </source>
</evidence>
<dbReference type="InterPro" id="IPR002068">
    <property type="entry name" value="A-crystallin/Hsp20_dom"/>
</dbReference>
<feature type="domain" description="SHSP" evidence="19">
    <location>
        <begin position="1720"/>
        <end position="1820"/>
    </location>
</feature>
<dbReference type="InterPro" id="IPR001752">
    <property type="entry name" value="Kinesin_motor_dom"/>
</dbReference>
<sequence length="1820" mass="205875">MSSSFNSSSGNDDALLQSFAAASNGDDYDSDGSNFAPPTPTTISMAIPAELAGVIPLIDRFQVEGFLRMMHKQIHSSGKRGFFSKRSVGPQVRDKFTFEDMLCFQKDPIPTSLLKINSDLVSRAIKLFQIILKYMGVDSSDRVNAISLDERIELVGKLYKQTLKRSELRDELFIQISKQTRNSPDWQYLIKAWELMYLCASAMPPSKDIGGYLSEYVHNVAQGSSTDSEVRVFALNTLNALKRCMKAGPRHIIPGREEIEALLTGRKLTTIVFFLDETFEEITYDMTTTVADSVEELSGIIKLSAHSSFSLFECRKIVSGAKALDLGNEEYVGLDDNKYIGDLLAEFKAAKDRSKGEILHFKLTFKKKLFRESDEAVADPMFIQLSYVQLQHDYLLGNYPVGRDDAAQLSALQILVEIGFINGPESCTDWNSLLERFVPRQIAITRPKREWELDILSRYRSMEHLTKDDARQQFLRILRSLPYGNSVFFGIRKIDDPIGLLPGRIILGINKRGVHFFRPVPKEYLHSAELRDIMQFGSSNTAVFFKMRVAGVLHIFQFETKQGEEICIALQTHINDVMLRRYSKARSAAVGSMLGDSSSNFKAQSVEAYEKRVHELSKGIEESQRNAEQLLKELHEKNKQEVVLQEEMETLKESLRFEKQNLAEATRSLERLRSQYDEKNKEHQDMLMEKRSMEARIAKLSATVLENNVEKDTVGINEQVLQKLQDELSLRNDELQATEEIRKKLVNEKLLLEQRIFGLEMTTSDEMEHLKKSFEHERKVLKLRVAELEKKLEEVTRELAVMESTLAIRNSDLAALQNNLKELEELREMKEDIDRKNEQTANILKMQGAQLAEMEALYKEEQILRKRYFNMIEDMKGKIRVYCRLRPLNEKEIIEKEKNVLRSLDEFTVEHSWKDDKPKQHMYDRVFDGTVSQEDVFEDTRYLVQSAVDGYNVCIFAYGQTGSGKTFTIYGSEENPGLTPRAIGELFRILKRDSNKFSFSLKAYMVELYQDTLVDLLLPKNAKRSRLDIKKDTKGMVSIENVTIASISTFEELKNIIYRGSEQRHTSETQMNEESSRSHLILSIIIESTNLQTQSVSKGKLSFVDLAGSERVKKSGSSGSQLKEAQSINKSLSALGDVISALSSGGQHIPYRNHKLTMLMSDSLGGNAKTLMFVNVSPAESNLDETYNSLMYASRVRSIVNDPSRNVASKEVARLKKLVGYWKEQAGRRGEVDELEEIQDERHCKEKADIRYSMFKFGDCSPSRSAARVRKKFDTDNGEFRFRNHKDQSSNFCFWSSFLFSSCRILPLEPEMCDAMEEQESAQDIPVALGEGNQVISKDELHGSLPLPAEATPNSCENKINSPETHVQEVVPPEDNLDKSTIPQQSNQDSANSLPNHDQDLDKPDAEPASDVKTGPDELPPRELGLDAATSNTHLETVHPSLDAEAFGMPETKTGSLDDASTASHDEPVTPHPVSSCIKAETENAIELKVNEDNVATPHNGHSNMNHSFILDENQIAEGSESGTEEEQSAFMKELENFFRERGMEFKPPKFYGEGLNCLKLWRAVTRLGGYDKVTACKLWRQVGESFKPPKTCTTVSWTFRGFYEKAVLDYERHKTHGGELRVPIASNSEPMSIENQGSGSGRARRDAAARAMQGWHSQRLLGNGEVSDPIIKDKNSPSMQKKEKQLKGIGGILKRKKPSYMEHTVKSARTKSSKPQLDVAVVDIGQPADWVKVNVQKTKDCYEVYALVPGLLREEVRVQSDPAGRLVISGEPEHPDNPWGVTPFKKVVSLPSRIDPHQTSAVVTLHGQLFVRVPFEQLE</sequence>
<dbReference type="CDD" id="cd13200">
    <property type="entry name" value="FERM_C_KCBP"/>
    <property type="match status" value="1"/>
</dbReference>